<feature type="transmembrane region" description="Helical" evidence="7">
    <location>
        <begin position="278"/>
        <end position="297"/>
    </location>
</feature>
<dbReference type="EMBL" id="JAGZLW010000037">
    <property type="protein sequence ID" value="MBS4948607.1"/>
    <property type="molecule type" value="Genomic_DNA"/>
</dbReference>
<feature type="transmembrane region" description="Helical" evidence="7">
    <location>
        <begin position="217"/>
        <end position="238"/>
    </location>
</feature>
<evidence type="ECO:0000256" key="1">
    <source>
        <dbReference type="ARBA" id="ARBA00004651"/>
    </source>
</evidence>
<feature type="transmembrane region" description="Helical" evidence="7">
    <location>
        <begin position="165"/>
        <end position="183"/>
    </location>
</feature>
<keyword evidence="3" id="KW-1003">Cell membrane</keyword>
<keyword evidence="6 7" id="KW-0472">Membrane</keyword>
<dbReference type="PANTHER" id="PTHR23513">
    <property type="entry name" value="INTEGRAL MEMBRANE EFFLUX PROTEIN-RELATED"/>
    <property type="match status" value="1"/>
</dbReference>
<evidence type="ECO:0000259" key="8">
    <source>
        <dbReference type="PROSITE" id="PS50850"/>
    </source>
</evidence>
<evidence type="ECO:0000313" key="9">
    <source>
        <dbReference type="EMBL" id="MBS4948607.1"/>
    </source>
</evidence>
<dbReference type="AlphaFoldDB" id="A0A943AN30"/>
<feature type="transmembrane region" description="Helical" evidence="7">
    <location>
        <begin position="303"/>
        <end position="321"/>
    </location>
</feature>
<dbReference type="Gene3D" id="1.20.1250.20">
    <property type="entry name" value="MFS general substrate transporter like domains"/>
    <property type="match status" value="1"/>
</dbReference>
<dbReference type="Proteomes" id="UP000759590">
    <property type="component" value="Unassembled WGS sequence"/>
</dbReference>
<comment type="caution">
    <text evidence="9">The sequence shown here is derived from an EMBL/GenBank/DDBJ whole genome shotgun (WGS) entry which is preliminary data.</text>
</comment>
<comment type="subcellular location">
    <subcellularLocation>
        <location evidence="1">Cell membrane</location>
        <topology evidence="1">Multi-pass membrane protein</topology>
    </subcellularLocation>
</comment>
<name>A0A943AN30_STRMT</name>
<sequence length="392" mass="43346">MNRYAVQLISRGAVNKIGNMLYDYGNSVWLASMGTIGQTVLGMYQISELVTSILVNPFGGVISDRFSRRRILMATDLVCGILCLAISFIRNDSWMIGALIGANIVQAIAFAFSRPANKAIITELVEKDELVLYNSRLELVLQVVSVSSPVLSFLVLQFASLRITLILDALSFFLAFGLVALLPKKEEKTLGEKKLTFKVIFSDVKEGVHYIVKQKEIFFLLVMASSVNFFFAAFNYLLPFSNQLYGVQGAYATILTMGAIGSIVGALLASKIKASMEMLLFLLALTGLGVMIMGFTLPSYLTFSGNFICELFMTIFNIHFFTQVQIKVEGEYLGRVLSSIYTLAILFMPIATGLMTWLPSVHLYSFLIIGLGVVALSFLALGYVRTHFEKET</sequence>
<evidence type="ECO:0000256" key="3">
    <source>
        <dbReference type="ARBA" id="ARBA00022475"/>
    </source>
</evidence>
<keyword evidence="2" id="KW-0813">Transport</keyword>
<dbReference type="Pfam" id="PF07690">
    <property type="entry name" value="MFS_1"/>
    <property type="match status" value="1"/>
</dbReference>
<feature type="transmembrane region" description="Helical" evidence="7">
    <location>
        <begin position="139"/>
        <end position="159"/>
    </location>
</feature>
<feature type="transmembrane region" description="Helical" evidence="7">
    <location>
        <begin position="363"/>
        <end position="384"/>
    </location>
</feature>
<evidence type="ECO:0000313" key="10">
    <source>
        <dbReference type="Proteomes" id="UP000759590"/>
    </source>
</evidence>
<proteinExistence type="predicted"/>
<dbReference type="SUPFAM" id="SSF103473">
    <property type="entry name" value="MFS general substrate transporter"/>
    <property type="match status" value="1"/>
</dbReference>
<feature type="domain" description="Major facilitator superfamily (MFS) profile" evidence="8">
    <location>
        <begin position="1"/>
        <end position="392"/>
    </location>
</feature>
<dbReference type="GO" id="GO:0005886">
    <property type="term" value="C:plasma membrane"/>
    <property type="evidence" value="ECO:0007669"/>
    <property type="project" value="UniProtKB-SubCell"/>
</dbReference>
<dbReference type="PANTHER" id="PTHR23513:SF11">
    <property type="entry name" value="STAPHYLOFERRIN A TRANSPORTER"/>
    <property type="match status" value="1"/>
</dbReference>
<dbReference type="GO" id="GO:0022857">
    <property type="term" value="F:transmembrane transporter activity"/>
    <property type="evidence" value="ECO:0007669"/>
    <property type="project" value="InterPro"/>
</dbReference>
<feature type="transmembrane region" description="Helical" evidence="7">
    <location>
        <begin position="95"/>
        <end position="112"/>
    </location>
</feature>
<dbReference type="InterPro" id="IPR036259">
    <property type="entry name" value="MFS_trans_sf"/>
</dbReference>
<evidence type="ECO:0000256" key="7">
    <source>
        <dbReference type="SAM" id="Phobius"/>
    </source>
</evidence>
<gene>
    <name evidence="9" type="ORF">KHZ51_07825</name>
</gene>
<accession>A0A943AN30</accession>
<keyword evidence="5 7" id="KW-1133">Transmembrane helix</keyword>
<keyword evidence="4 7" id="KW-0812">Transmembrane</keyword>
<dbReference type="PROSITE" id="PS50850">
    <property type="entry name" value="MFS"/>
    <property type="match status" value="1"/>
</dbReference>
<dbReference type="InterPro" id="IPR020846">
    <property type="entry name" value="MFS_dom"/>
</dbReference>
<dbReference type="InterPro" id="IPR011701">
    <property type="entry name" value="MFS"/>
</dbReference>
<dbReference type="CDD" id="cd06173">
    <property type="entry name" value="MFS_MefA_like"/>
    <property type="match status" value="1"/>
</dbReference>
<evidence type="ECO:0000256" key="6">
    <source>
        <dbReference type="ARBA" id="ARBA00023136"/>
    </source>
</evidence>
<evidence type="ECO:0000256" key="2">
    <source>
        <dbReference type="ARBA" id="ARBA00022448"/>
    </source>
</evidence>
<protein>
    <submittedName>
        <fullName evidence="9">MFS transporter</fullName>
    </submittedName>
</protein>
<feature type="transmembrane region" description="Helical" evidence="7">
    <location>
        <begin position="250"/>
        <end position="269"/>
    </location>
</feature>
<feature type="transmembrane region" description="Helical" evidence="7">
    <location>
        <begin position="71"/>
        <end position="89"/>
    </location>
</feature>
<evidence type="ECO:0000256" key="4">
    <source>
        <dbReference type="ARBA" id="ARBA00022692"/>
    </source>
</evidence>
<reference evidence="9" key="1">
    <citation type="submission" date="2021-02" db="EMBL/GenBank/DDBJ databases">
        <title>Infant gut strain persistence is associated with maternal origin, phylogeny, and functional potential including surface adhesion and iron acquisition.</title>
        <authorList>
            <person name="Lou Y.C."/>
        </authorList>
    </citation>
    <scope>NUCLEOTIDE SEQUENCE</scope>
    <source>
        <strain evidence="9">L3_114_025G1_dasL3_114_025G1_concoct_29</strain>
    </source>
</reference>
<organism evidence="9 10">
    <name type="scientific">Streptococcus mitis</name>
    <dbReference type="NCBI Taxonomy" id="28037"/>
    <lineage>
        <taxon>Bacteria</taxon>
        <taxon>Bacillati</taxon>
        <taxon>Bacillota</taxon>
        <taxon>Bacilli</taxon>
        <taxon>Lactobacillales</taxon>
        <taxon>Streptococcaceae</taxon>
        <taxon>Streptococcus</taxon>
        <taxon>Streptococcus mitis group</taxon>
    </lineage>
</organism>
<evidence type="ECO:0000256" key="5">
    <source>
        <dbReference type="ARBA" id="ARBA00022989"/>
    </source>
</evidence>
<feature type="transmembrane region" description="Helical" evidence="7">
    <location>
        <begin position="333"/>
        <end position="357"/>
    </location>
</feature>